<evidence type="ECO:0000313" key="2">
    <source>
        <dbReference type="Proteomes" id="UP001055420"/>
    </source>
</evidence>
<dbReference type="RefSeq" id="WP_235166028.1">
    <property type="nucleotide sequence ID" value="NZ_CP098805.1"/>
</dbReference>
<accession>A0ABY4XIV0</accession>
<proteinExistence type="predicted"/>
<gene>
    <name evidence="1" type="ORF">NFI80_20280</name>
</gene>
<name>A0ABY4XIV0_9BACT</name>
<dbReference type="Proteomes" id="UP001055420">
    <property type="component" value="Chromosome"/>
</dbReference>
<dbReference type="EMBL" id="CP098805">
    <property type="protein sequence ID" value="USJ30189.1"/>
    <property type="molecule type" value="Genomic_DNA"/>
</dbReference>
<organism evidence="1 2">
    <name type="scientific">Dyadobacter chenhuakuii</name>
    <dbReference type="NCBI Taxonomy" id="2909339"/>
    <lineage>
        <taxon>Bacteria</taxon>
        <taxon>Pseudomonadati</taxon>
        <taxon>Bacteroidota</taxon>
        <taxon>Cytophagia</taxon>
        <taxon>Cytophagales</taxon>
        <taxon>Spirosomataceae</taxon>
        <taxon>Dyadobacter</taxon>
    </lineage>
</organism>
<protein>
    <submittedName>
        <fullName evidence="1">Uncharacterized protein</fullName>
    </submittedName>
</protein>
<evidence type="ECO:0000313" key="1">
    <source>
        <dbReference type="EMBL" id="USJ30189.1"/>
    </source>
</evidence>
<keyword evidence="2" id="KW-1185">Reference proteome</keyword>
<sequence length="76" mass="8932">MLNYKELSEKFTNELVKFDTDSLSAWVEYDYQREVLRKLSMGAHVWVKSETVVRSKPELKTKSSEFEVSMIYSFAA</sequence>
<reference evidence="1" key="1">
    <citation type="submission" date="2022-06" db="EMBL/GenBank/DDBJ databases">
        <title>Novel species in genus Dyadobacter.</title>
        <authorList>
            <person name="Ma C."/>
        </authorList>
    </citation>
    <scope>NUCLEOTIDE SEQUENCE</scope>
    <source>
        <strain evidence="1">CY22</strain>
    </source>
</reference>